<dbReference type="SUPFAM" id="SSF53448">
    <property type="entry name" value="Nucleotide-diphospho-sugar transferases"/>
    <property type="match status" value="1"/>
</dbReference>
<dbReference type="Proteomes" id="UP000606721">
    <property type="component" value="Unassembled WGS sequence"/>
</dbReference>
<sequence>MKISLCMIVKNEETSLPKCLGSVNNFVDEIVVLDTGSTDKTPQIAQQFGAKVYYFPWNNNFSSARNEALKYVTGDWILVLDADETLTDEIIPLLKTVISKEEYLVINLVRQEVGSTQSPYSLVSRLFRYHPNISFDRPYHALIDDSVTAILTQEPHWQIGYLPGVAILHTGYQKAVINEQNKYAKAAAAMEEFFASHPNDAYVCSKLGALYMQMGKIDAGMELLNRGLNQLIGNQVNEEKKTLSKFKHSQSQKFAVDFDEDINYDILYELHYHLGIAYTNLQNLSPAISHYQAAVKLPIYPLLKLGGYNNLGNLLKNVGDLPGAKIAYETAIKIDPNFVTGYYNLGMVCKAMGLFREAIDAYNNAINLNPDYAEAYQNLGVVLLKIGDVQGSLEAFEYAISLHELNNPEEAQRLYQGLKEMGLL</sequence>
<dbReference type="SMART" id="SM00028">
    <property type="entry name" value="TPR"/>
    <property type="match status" value="5"/>
</dbReference>
<dbReference type="InterPro" id="IPR001173">
    <property type="entry name" value="Glyco_trans_2-like"/>
</dbReference>
<dbReference type="Pfam" id="PF14559">
    <property type="entry name" value="TPR_19"/>
    <property type="match status" value="1"/>
</dbReference>
<dbReference type="InterPro" id="IPR011990">
    <property type="entry name" value="TPR-like_helical_dom_sf"/>
</dbReference>
<keyword evidence="4" id="KW-1185">Reference proteome</keyword>
<dbReference type="Gene3D" id="1.25.40.10">
    <property type="entry name" value="Tetratricopeptide repeat domain"/>
    <property type="match status" value="2"/>
</dbReference>
<evidence type="ECO:0000313" key="3">
    <source>
        <dbReference type="EMBL" id="MBD2280207.1"/>
    </source>
</evidence>
<feature type="repeat" description="TPR" evidence="1">
    <location>
        <begin position="373"/>
        <end position="406"/>
    </location>
</feature>
<dbReference type="Pfam" id="PF13414">
    <property type="entry name" value="TPR_11"/>
    <property type="match status" value="1"/>
</dbReference>
<proteinExistence type="predicted"/>
<dbReference type="PANTHER" id="PTHR43630:SF2">
    <property type="entry name" value="GLYCOSYLTRANSFERASE"/>
    <property type="match status" value="1"/>
</dbReference>
<dbReference type="CDD" id="cd02511">
    <property type="entry name" value="Beta4Glucosyltransferase"/>
    <property type="match status" value="1"/>
</dbReference>
<dbReference type="PROSITE" id="PS50005">
    <property type="entry name" value="TPR"/>
    <property type="match status" value="4"/>
</dbReference>
<dbReference type="Pfam" id="PF00535">
    <property type="entry name" value="Glycos_transf_2"/>
    <property type="match status" value="1"/>
</dbReference>
<protein>
    <submittedName>
        <fullName evidence="3">Tetratricopeptide repeat protein</fullName>
    </submittedName>
</protein>
<dbReference type="PANTHER" id="PTHR43630">
    <property type="entry name" value="POLY-BETA-1,6-N-ACETYL-D-GLUCOSAMINE SYNTHASE"/>
    <property type="match status" value="1"/>
</dbReference>
<dbReference type="EMBL" id="JACJQT010000055">
    <property type="protein sequence ID" value="MBD2280207.1"/>
    <property type="molecule type" value="Genomic_DNA"/>
</dbReference>
<gene>
    <name evidence="3" type="ORF">H6F99_18600</name>
</gene>
<dbReference type="RefSeq" id="WP_190383853.1">
    <property type="nucleotide sequence ID" value="NZ_JACJQT010000055.1"/>
</dbReference>
<comment type="caution">
    <text evidence="3">The sequence shown here is derived from an EMBL/GenBank/DDBJ whole genome shotgun (WGS) entry which is preliminary data.</text>
</comment>
<feature type="repeat" description="TPR" evidence="1">
    <location>
        <begin position="339"/>
        <end position="372"/>
    </location>
</feature>
<reference evidence="3 4" key="1">
    <citation type="journal article" date="2020" name="ISME J.">
        <title>Comparative genomics reveals insights into cyanobacterial evolution and habitat adaptation.</title>
        <authorList>
            <person name="Chen M.Y."/>
            <person name="Teng W.K."/>
            <person name="Zhao L."/>
            <person name="Hu C.X."/>
            <person name="Zhou Y.K."/>
            <person name="Han B.P."/>
            <person name="Song L.R."/>
            <person name="Shu W.S."/>
        </authorList>
    </citation>
    <scope>NUCLEOTIDE SEQUENCE [LARGE SCALE GENOMIC DNA]</scope>
    <source>
        <strain evidence="3 4">FACHB-1040</strain>
    </source>
</reference>
<evidence type="ECO:0000256" key="1">
    <source>
        <dbReference type="PROSITE-ProRule" id="PRU00339"/>
    </source>
</evidence>
<evidence type="ECO:0000259" key="2">
    <source>
        <dbReference type="Pfam" id="PF00535"/>
    </source>
</evidence>
<dbReference type="InterPro" id="IPR019734">
    <property type="entry name" value="TPR_rpt"/>
</dbReference>
<dbReference type="InterPro" id="IPR029044">
    <property type="entry name" value="Nucleotide-diphossugar_trans"/>
</dbReference>
<feature type="repeat" description="TPR" evidence="1">
    <location>
        <begin position="305"/>
        <end position="338"/>
    </location>
</feature>
<feature type="repeat" description="TPR" evidence="1">
    <location>
        <begin position="268"/>
        <end position="301"/>
    </location>
</feature>
<dbReference type="Pfam" id="PF13181">
    <property type="entry name" value="TPR_8"/>
    <property type="match status" value="2"/>
</dbReference>
<evidence type="ECO:0000313" key="4">
    <source>
        <dbReference type="Proteomes" id="UP000606721"/>
    </source>
</evidence>
<feature type="domain" description="Glycosyltransferase 2-like" evidence="2">
    <location>
        <begin position="4"/>
        <end position="159"/>
    </location>
</feature>
<organism evidence="3 4">
    <name type="scientific">Aphanizomenon flos-aquae FACHB-1040</name>
    <dbReference type="NCBI Taxonomy" id="2692887"/>
    <lineage>
        <taxon>Bacteria</taxon>
        <taxon>Bacillati</taxon>
        <taxon>Cyanobacteriota</taxon>
        <taxon>Cyanophyceae</taxon>
        <taxon>Nostocales</taxon>
        <taxon>Aphanizomenonaceae</taxon>
        <taxon>Aphanizomenon</taxon>
    </lineage>
</organism>
<dbReference type="SUPFAM" id="SSF48452">
    <property type="entry name" value="TPR-like"/>
    <property type="match status" value="2"/>
</dbReference>
<dbReference type="PROSITE" id="PS50293">
    <property type="entry name" value="TPR_REGION"/>
    <property type="match status" value="1"/>
</dbReference>
<accession>A0ABR8C2F2</accession>
<dbReference type="Gene3D" id="3.90.550.10">
    <property type="entry name" value="Spore Coat Polysaccharide Biosynthesis Protein SpsA, Chain A"/>
    <property type="match status" value="1"/>
</dbReference>
<name>A0ABR8C2F2_APHFL</name>
<keyword evidence="1" id="KW-0802">TPR repeat</keyword>